<reference evidence="1" key="1">
    <citation type="submission" date="2018-05" db="EMBL/GenBank/DDBJ databases">
        <authorList>
            <person name="Lanie J.A."/>
            <person name="Ng W.-L."/>
            <person name="Kazmierczak K.M."/>
            <person name="Andrzejewski T.M."/>
            <person name="Davidsen T.M."/>
            <person name="Wayne K.J."/>
            <person name="Tettelin H."/>
            <person name="Glass J.I."/>
            <person name="Rusch D."/>
            <person name="Podicherti R."/>
            <person name="Tsui H.-C.T."/>
            <person name="Winkler M.E."/>
        </authorList>
    </citation>
    <scope>NUCLEOTIDE SEQUENCE</scope>
</reference>
<gene>
    <name evidence="1" type="ORF">METZ01_LOCUS193460</name>
</gene>
<protein>
    <submittedName>
        <fullName evidence="1">Uncharacterized protein</fullName>
    </submittedName>
</protein>
<dbReference type="InterPro" id="IPR043131">
    <property type="entry name" value="BCAT-like_N"/>
</dbReference>
<name>A0A382DQ51_9ZZZZ</name>
<organism evidence="1">
    <name type="scientific">marine metagenome</name>
    <dbReference type="NCBI Taxonomy" id="408172"/>
    <lineage>
        <taxon>unclassified sequences</taxon>
        <taxon>metagenomes</taxon>
        <taxon>ecological metagenomes</taxon>
    </lineage>
</organism>
<dbReference type="AlphaFoldDB" id="A0A382DQ51"/>
<dbReference type="Gene3D" id="3.30.470.10">
    <property type="match status" value="1"/>
</dbReference>
<proteinExistence type="predicted"/>
<feature type="non-terminal residue" evidence="1">
    <location>
        <position position="59"/>
    </location>
</feature>
<accession>A0A382DQ51</accession>
<evidence type="ECO:0000313" key="1">
    <source>
        <dbReference type="EMBL" id="SVB40606.1"/>
    </source>
</evidence>
<sequence length="59" mass="7017">MVKQVENVKRNTFENLEAPDYVWKSGKFIPWDKATFHISMLGWSSINMVFEGIRAYYNE</sequence>
<dbReference type="EMBL" id="UINC01040557">
    <property type="protein sequence ID" value="SVB40606.1"/>
    <property type="molecule type" value="Genomic_DNA"/>
</dbReference>